<dbReference type="SMART" id="SM00703">
    <property type="entry name" value="NRF"/>
    <property type="match status" value="1"/>
</dbReference>
<keyword evidence="2" id="KW-1133">Transmembrane helix</keyword>
<accession>A0ABM1ADJ2</accession>
<keyword evidence="2" id="KW-0812">Transmembrane</keyword>
<dbReference type="Proteomes" id="UP000694888">
    <property type="component" value="Unplaced"/>
</dbReference>
<evidence type="ECO:0000313" key="5">
    <source>
        <dbReference type="RefSeq" id="XP_012945627.1"/>
    </source>
</evidence>
<sequence length="300" mass="33574">MATFPRRTKKCILICCLFGAITMIDLVGANSNLDTKTQALEEFKVSSNDELMRKSNATRTLLNEEGRQSSQHTDGSEKQAGVRDNLFKQHTRPRYPARGPGQVWDDVMMGFQTSMLEKTSDVTAPGDQEQCQEDLSRVFLSAVSQAPWALQFLDSWGKPGAGLFKYKPAFYGDFDTCIGLEPPENFTTQYCTVSVSAKRLSFFMRYIVSDWEDCCDGLIVLSVFAGLMALGTIYDVMVVRGYFRELTGSDGLSSNNARLSEQISGSYTDSTIRYNAKGEYQPLLDSTQKSMEIVVDYKPR</sequence>
<gene>
    <name evidence="5" type="primary">LOC106010996</name>
</gene>
<proteinExistence type="predicted"/>
<feature type="region of interest" description="Disordered" evidence="1">
    <location>
        <begin position="61"/>
        <end position="99"/>
    </location>
</feature>
<feature type="transmembrane region" description="Helical" evidence="2">
    <location>
        <begin position="217"/>
        <end position="237"/>
    </location>
</feature>
<evidence type="ECO:0000256" key="2">
    <source>
        <dbReference type="SAM" id="Phobius"/>
    </source>
</evidence>
<evidence type="ECO:0000259" key="3">
    <source>
        <dbReference type="SMART" id="SM00703"/>
    </source>
</evidence>
<keyword evidence="2" id="KW-0472">Membrane</keyword>
<evidence type="ECO:0000313" key="4">
    <source>
        <dbReference type="Proteomes" id="UP000694888"/>
    </source>
</evidence>
<dbReference type="GeneID" id="106010996"/>
<feature type="compositionally biased region" description="Basic and acidic residues" evidence="1">
    <location>
        <begin position="74"/>
        <end position="87"/>
    </location>
</feature>
<dbReference type="InterPro" id="IPR006621">
    <property type="entry name" value="Nose-resist-to-fluoxetine_N"/>
</dbReference>
<dbReference type="Pfam" id="PF20146">
    <property type="entry name" value="NRF"/>
    <property type="match status" value="1"/>
</dbReference>
<dbReference type="RefSeq" id="XP_012945627.1">
    <property type="nucleotide sequence ID" value="XM_013090173.1"/>
</dbReference>
<protein>
    <submittedName>
        <fullName evidence="5">Uncharacterized protein LOC106010996</fullName>
    </submittedName>
</protein>
<name>A0ABM1ADJ2_APLCA</name>
<evidence type="ECO:0000256" key="1">
    <source>
        <dbReference type="SAM" id="MobiDB-lite"/>
    </source>
</evidence>
<organism evidence="4 5">
    <name type="scientific">Aplysia californica</name>
    <name type="common">California sea hare</name>
    <dbReference type="NCBI Taxonomy" id="6500"/>
    <lineage>
        <taxon>Eukaryota</taxon>
        <taxon>Metazoa</taxon>
        <taxon>Spiralia</taxon>
        <taxon>Lophotrochozoa</taxon>
        <taxon>Mollusca</taxon>
        <taxon>Gastropoda</taxon>
        <taxon>Heterobranchia</taxon>
        <taxon>Euthyneura</taxon>
        <taxon>Tectipleura</taxon>
        <taxon>Aplysiida</taxon>
        <taxon>Aplysioidea</taxon>
        <taxon>Aplysiidae</taxon>
        <taxon>Aplysia</taxon>
    </lineage>
</organism>
<reference evidence="5" key="1">
    <citation type="submission" date="2025-08" db="UniProtKB">
        <authorList>
            <consortium name="RefSeq"/>
        </authorList>
    </citation>
    <scope>IDENTIFICATION</scope>
</reference>
<keyword evidence="4" id="KW-1185">Reference proteome</keyword>
<feature type="domain" description="Nose resistant-to-fluoxetine protein N-terminal" evidence="3">
    <location>
        <begin position="128"/>
        <end position="237"/>
    </location>
</feature>